<feature type="transmembrane region" description="Helical" evidence="2">
    <location>
        <begin position="66"/>
        <end position="86"/>
    </location>
</feature>
<dbReference type="AlphaFoldDB" id="A0A6N7F0L7"/>
<evidence type="ECO:0000313" key="3">
    <source>
        <dbReference type="EMBL" id="MPV86328.1"/>
    </source>
</evidence>
<dbReference type="FunCoup" id="A0A6N7F0L7">
    <property type="interactions" value="97"/>
</dbReference>
<evidence type="ECO:0000256" key="2">
    <source>
        <dbReference type="SAM" id="Phobius"/>
    </source>
</evidence>
<dbReference type="GO" id="GO:0016020">
    <property type="term" value="C:membrane"/>
    <property type="evidence" value="ECO:0007669"/>
    <property type="project" value="InterPro"/>
</dbReference>
<gene>
    <name evidence="3" type="ORF">GCU85_06235</name>
</gene>
<dbReference type="Pfam" id="PF04186">
    <property type="entry name" value="FxsA"/>
    <property type="match status" value="1"/>
</dbReference>
<dbReference type="RefSeq" id="WP_152810329.1">
    <property type="nucleotide sequence ID" value="NZ_WHNW01000006.1"/>
</dbReference>
<keyword evidence="2" id="KW-1133">Transmembrane helix</keyword>
<dbReference type="InParanoid" id="A0A6N7F0L7"/>
<feature type="region of interest" description="Disordered" evidence="1">
    <location>
        <begin position="129"/>
        <end position="160"/>
    </location>
</feature>
<evidence type="ECO:0000256" key="1">
    <source>
        <dbReference type="SAM" id="MobiDB-lite"/>
    </source>
</evidence>
<keyword evidence="4" id="KW-1185">Reference proteome</keyword>
<feature type="transmembrane region" description="Helical" evidence="2">
    <location>
        <begin position="28"/>
        <end position="45"/>
    </location>
</feature>
<proteinExistence type="predicted"/>
<dbReference type="InterPro" id="IPR007313">
    <property type="entry name" value="FxsA"/>
</dbReference>
<accession>A0A6N7F0L7</accession>
<name>A0A6N7F0L7_9GAMM</name>
<comment type="caution">
    <text evidence="3">The sequence shown here is derived from an EMBL/GenBank/DDBJ whole genome shotgun (WGS) entry which is preliminary data.</text>
</comment>
<reference evidence="3 4" key="1">
    <citation type="submission" date="2019-10" db="EMBL/GenBank/DDBJ databases">
        <title>Cardiobacteriales fam. a chemoheterotrophic member of the order Cardiobacteriales, and proposal of Cardiobacteriales fam. nov.</title>
        <authorList>
            <person name="Wang C."/>
        </authorList>
    </citation>
    <scope>NUCLEOTIDE SEQUENCE [LARGE SCALE GENOMIC DNA]</scope>
    <source>
        <strain evidence="3 4">ML27</strain>
    </source>
</reference>
<dbReference type="Proteomes" id="UP000471298">
    <property type="component" value="Unassembled WGS sequence"/>
</dbReference>
<dbReference type="EMBL" id="WHNW01000006">
    <property type="protein sequence ID" value="MPV86328.1"/>
    <property type="molecule type" value="Genomic_DNA"/>
</dbReference>
<dbReference type="PANTHER" id="PTHR35335:SF1">
    <property type="entry name" value="UPF0716 PROTEIN FXSA"/>
    <property type="match status" value="1"/>
</dbReference>
<keyword evidence="2" id="KW-0812">Transmembrane</keyword>
<organism evidence="3 4">
    <name type="scientific">Ostreibacterium oceani</name>
    <dbReference type="NCBI Taxonomy" id="2654998"/>
    <lineage>
        <taxon>Bacteria</taxon>
        <taxon>Pseudomonadati</taxon>
        <taxon>Pseudomonadota</taxon>
        <taxon>Gammaproteobacteria</taxon>
        <taxon>Cardiobacteriales</taxon>
        <taxon>Ostreibacteriaceae</taxon>
        <taxon>Ostreibacterium</taxon>
    </lineage>
</organism>
<sequence length="160" mass="18146">MRLFLLMLVVTAIEVVLIAKVGNQIGFFNTFLIIVFTAMLGSWQLKKQWRFVIQKQQIQRTAPSDTLIAGIVLLICAVLLITPGFLTDIVGFLGLIPALRERLIGFIKRHVNLQATHFFSHTAHAEIDDTGWGKSNPHQPHRGDRQQSNDILEGEYERKD</sequence>
<dbReference type="PANTHER" id="PTHR35335">
    <property type="entry name" value="UPF0716 PROTEIN FXSA"/>
    <property type="match status" value="1"/>
</dbReference>
<dbReference type="NCBIfam" id="NF008528">
    <property type="entry name" value="PRK11463.1-2"/>
    <property type="match status" value="1"/>
</dbReference>
<evidence type="ECO:0000313" key="4">
    <source>
        <dbReference type="Proteomes" id="UP000471298"/>
    </source>
</evidence>
<keyword evidence="2" id="KW-0472">Membrane</keyword>
<protein>
    <submittedName>
        <fullName evidence="3">Uncharacterized protein</fullName>
    </submittedName>
</protein>